<sequence length="49" mass="5050">MNAGMGLELTGRPGPMAGAMRNVDPRRGMDMPMAAFGPVLAGCAITMAR</sequence>
<dbReference type="RefSeq" id="WP_024090331.1">
    <property type="nucleotide sequence ID" value="NC_023135.1"/>
</dbReference>
<dbReference type="PATRIC" id="fig|999552.6.peg.2081"/>
<accession>V9W092</accession>
<dbReference type="STRING" id="999552.METH_10415"/>
<dbReference type="OrthoDB" id="164118at2"/>
<evidence type="ECO:0000313" key="3">
    <source>
        <dbReference type="Proteomes" id="UP000018780"/>
    </source>
</evidence>
<name>V9W092_9RHOB</name>
<dbReference type="EMBL" id="CP006773">
    <property type="protein sequence ID" value="AHD03065.1"/>
    <property type="molecule type" value="Genomic_DNA"/>
</dbReference>
<keyword evidence="3" id="KW-1185">Reference proteome</keyword>
<dbReference type="AlphaFoldDB" id="V9W092"/>
<protein>
    <submittedName>
        <fullName evidence="2">Uncharacterized protein</fullName>
    </submittedName>
</protein>
<dbReference type="Proteomes" id="UP000018780">
    <property type="component" value="Chromosome"/>
</dbReference>
<evidence type="ECO:0000256" key="1">
    <source>
        <dbReference type="SAM" id="MobiDB-lite"/>
    </source>
</evidence>
<evidence type="ECO:0000313" key="2">
    <source>
        <dbReference type="EMBL" id="AHD03065.1"/>
    </source>
</evidence>
<organism evidence="2 3">
    <name type="scientific">Leisingera methylohalidivorans DSM 14336</name>
    <dbReference type="NCBI Taxonomy" id="999552"/>
    <lineage>
        <taxon>Bacteria</taxon>
        <taxon>Pseudomonadati</taxon>
        <taxon>Pseudomonadota</taxon>
        <taxon>Alphaproteobacteria</taxon>
        <taxon>Rhodobacterales</taxon>
        <taxon>Roseobacteraceae</taxon>
        <taxon>Leisingera</taxon>
    </lineage>
</organism>
<gene>
    <name evidence="2" type="ORF">METH_10415</name>
</gene>
<proteinExistence type="predicted"/>
<dbReference type="KEGG" id="lmd:METH_10415"/>
<dbReference type="HOGENOM" id="CLU_3137227_0_0_5"/>
<reference evidence="2 3" key="1">
    <citation type="submission" date="2013-09" db="EMBL/GenBank/DDBJ databases">
        <authorList>
            <consortium name="DOE Joint Genome Institute"/>
            <person name="Klenk H.-P."/>
            <person name="Huntemann M."/>
            <person name="Han J."/>
            <person name="Chen A."/>
            <person name="Kyrpides N."/>
            <person name="Mavromatis K."/>
            <person name="Markowitz V."/>
            <person name="Palaniappan K."/>
            <person name="Ivanova N."/>
            <person name="Schaumberg A."/>
            <person name="Pati A."/>
            <person name="Liolios K."/>
            <person name="Nordberg H.P."/>
            <person name="Cantor M.N."/>
            <person name="Hua S.X."/>
            <person name="Woyke T."/>
        </authorList>
    </citation>
    <scope>NUCLEOTIDE SEQUENCE [LARGE SCALE GENOMIC DNA]</scope>
    <source>
        <strain evidence="2 3">DSM 14336</strain>
    </source>
</reference>
<feature type="region of interest" description="Disordered" evidence="1">
    <location>
        <begin position="1"/>
        <end position="23"/>
    </location>
</feature>